<evidence type="ECO:0008006" key="4">
    <source>
        <dbReference type="Google" id="ProtNLM"/>
    </source>
</evidence>
<evidence type="ECO:0000313" key="2">
    <source>
        <dbReference type="EMBL" id="MFK4269274.1"/>
    </source>
</evidence>
<proteinExistence type="predicted"/>
<reference evidence="2 3" key="1">
    <citation type="submission" date="2024-11" db="EMBL/GenBank/DDBJ databases">
        <title>The Natural Products Discovery Center: Release of the First 8490 Sequenced Strains for Exploring Actinobacteria Biosynthetic Diversity.</title>
        <authorList>
            <person name="Kalkreuter E."/>
            <person name="Kautsar S.A."/>
            <person name="Yang D."/>
            <person name="Bader C.D."/>
            <person name="Teijaro C.N."/>
            <person name="Fluegel L."/>
            <person name="Davis C.M."/>
            <person name="Simpson J.R."/>
            <person name="Lauterbach L."/>
            <person name="Steele A.D."/>
            <person name="Gui C."/>
            <person name="Meng S."/>
            <person name="Li G."/>
            <person name="Viehrig K."/>
            <person name="Ye F."/>
            <person name="Su P."/>
            <person name="Kiefer A.F."/>
            <person name="Nichols A."/>
            <person name="Cepeda A.J."/>
            <person name="Yan W."/>
            <person name="Fan B."/>
            <person name="Jiang Y."/>
            <person name="Adhikari A."/>
            <person name="Zheng C.-J."/>
            <person name="Schuster L."/>
            <person name="Cowan T.M."/>
            <person name="Smanski M.J."/>
            <person name="Chevrette M.G."/>
            <person name="De Carvalho L.P.S."/>
            <person name="Shen B."/>
        </authorList>
    </citation>
    <scope>NUCLEOTIDE SEQUENCE [LARGE SCALE GENOMIC DNA]</scope>
    <source>
        <strain evidence="2 3">NPDC020863</strain>
    </source>
</reference>
<dbReference type="RefSeq" id="WP_358631927.1">
    <property type="nucleotide sequence ID" value="NZ_JBFAEV010000003.1"/>
</dbReference>
<dbReference type="EMBL" id="JBJDQH010000010">
    <property type="protein sequence ID" value="MFK4269274.1"/>
    <property type="molecule type" value="Genomic_DNA"/>
</dbReference>
<protein>
    <recommendedName>
        <fullName evidence="4">Serine/threonine protein kinase</fullName>
    </recommendedName>
</protein>
<comment type="caution">
    <text evidence="2">The sequence shown here is derived from an EMBL/GenBank/DDBJ whole genome shotgun (WGS) entry which is preliminary data.</text>
</comment>
<sequence>MAEPAESGRFLPGQGGDGRREAELRALLERGVPRPAAPAQRMRRVQQLVVRRRRRRMAGAIGVAGVAGGVAAAVTLGVLGQVPAEGSRGPRATYQVPAASPTSAGPEFRYPGLAGLTVRLPDGWSGRSVWGGEEAGTVGLAGSRPAAVDEEACTAGTARYCLAPDELRRGEGLLVFRLESKKVLGAIHQRAPLADTRPGDSCRLAGGTHELLGWRAADGAEGASGLIVASACLNQPSAVTLKQVRSILGSAVLGGNADPTSPR</sequence>
<organism evidence="2 3">
    <name type="scientific">Streptomyces milbemycinicus</name>
    <dbReference type="NCBI Taxonomy" id="476552"/>
    <lineage>
        <taxon>Bacteria</taxon>
        <taxon>Bacillati</taxon>
        <taxon>Actinomycetota</taxon>
        <taxon>Actinomycetes</taxon>
        <taxon>Kitasatosporales</taxon>
        <taxon>Streptomycetaceae</taxon>
        <taxon>Streptomyces</taxon>
    </lineage>
</organism>
<keyword evidence="1" id="KW-0472">Membrane</keyword>
<keyword evidence="1" id="KW-1133">Transmembrane helix</keyword>
<name>A0ABW8LWB9_9ACTN</name>
<accession>A0ABW8LWB9</accession>
<gene>
    <name evidence="2" type="ORF">ACI2L5_30695</name>
</gene>
<keyword evidence="3" id="KW-1185">Reference proteome</keyword>
<evidence type="ECO:0000313" key="3">
    <source>
        <dbReference type="Proteomes" id="UP001620295"/>
    </source>
</evidence>
<feature type="transmembrane region" description="Helical" evidence="1">
    <location>
        <begin position="57"/>
        <end position="79"/>
    </location>
</feature>
<dbReference type="Proteomes" id="UP001620295">
    <property type="component" value="Unassembled WGS sequence"/>
</dbReference>
<keyword evidence="1" id="KW-0812">Transmembrane</keyword>
<evidence type="ECO:0000256" key="1">
    <source>
        <dbReference type="SAM" id="Phobius"/>
    </source>
</evidence>